<sequence length="292" mass="32635">MTLCDGNYGFSPFEKKVEDKAVATDEENPENLSYGGCSPQSSLLDSRGAFLGFEAMLGCPNEAGSVADIDNLSCSQLTCHLRLFDEENGEEGCCQEVVSRKRGFRELEQEEEEVESAQFSKRQRSQEELDDEVEDIICVGTCSCSRSISVADGFSGESLNPSHARESFNEGEEDEYEEELDESELELQMLCDDFCFEMPQEELHQYICCSKEEEDDEEDAAGEEADALSSGSARKCRRAKIKQTVKLLRELIPGGNCLDSGKVLDEAINYVKLLQLQVQTLVSQRRVFCPVR</sequence>
<dbReference type="EMBL" id="JBHFFA010000002">
    <property type="protein sequence ID" value="KAL2642649.1"/>
    <property type="molecule type" value="Genomic_DNA"/>
</dbReference>
<protein>
    <recommendedName>
        <fullName evidence="4">BHLH domain-containing protein</fullName>
    </recommendedName>
</protein>
<dbReference type="SUPFAM" id="SSF47459">
    <property type="entry name" value="HLH, helix-loop-helix DNA-binding domain"/>
    <property type="match status" value="1"/>
</dbReference>
<evidence type="ECO:0000259" key="4">
    <source>
        <dbReference type="PROSITE" id="PS50888"/>
    </source>
</evidence>
<feature type="domain" description="BHLH" evidence="4">
    <location>
        <begin position="225"/>
        <end position="274"/>
    </location>
</feature>
<organism evidence="5 6">
    <name type="scientific">Riccia fluitans</name>
    <dbReference type="NCBI Taxonomy" id="41844"/>
    <lineage>
        <taxon>Eukaryota</taxon>
        <taxon>Viridiplantae</taxon>
        <taxon>Streptophyta</taxon>
        <taxon>Embryophyta</taxon>
        <taxon>Marchantiophyta</taxon>
        <taxon>Marchantiopsida</taxon>
        <taxon>Marchantiidae</taxon>
        <taxon>Marchantiales</taxon>
        <taxon>Ricciaceae</taxon>
        <taxon>Riccia</taxon>
    </lineage>
</organism>
<keyword evidence="1" id="KW-0805">Transcription regulation</keyword>
<feature type="region of interest" description="Disordered" evidence="3">
    <location>
        <begin position="155"/>
        <end position="176"/>
    </location>
</feature>
<accession>A0ABD1Z6X3</accession>
<dbReference type="AlphaFoldDB" id="A0ABD1Z6X3"/>
<evidence type="ECO:0000313" key="6">
    <source>
        <dbReference type="Proteomes" id="UP001605036"/>
    </source>
</evidence>
<reference evidence="5 6" key="1">
    <citation type="submission" date="2024-09" db="EMBL/GenBank/DDBJ databases">
        <title>Chromosome-scale assembly of Riccia fluitans.</title>
        <authorList>
            <person name="Paukszto L."/>
            <person name="Sawicki J."/>
            <person name="Karawczyk K."/>
            <person name="Piernik-Szablinska J."/>
            <person name="Szczecinska M."/>
            <person name="Mazdziarz M."/>
        </authorList>
    </citation>
    <scope>NUCLEOTIDE SEQUENCE [LARGE SCALE GENOMIC DNA]</scope>
    <source>
        <strain evidence="5">Rf_01</strain>
        <tissue evidence="5">Aerial parts of the thallus</tissue>
    </source>
</reference>
<dbReference type="PANTHER" id="PTHR36066">
    <property type="entry name" value="TRANSCRIPTION FACTOR BHLH145"/>
    <property type="match status" value="1"/>
</dbReference>
<keyword evidence="6" id="KW-1185">Reference proteome</keyword>
<evidence type="ECO:0000256" key="3">
    <source>
        <dbReference type="SAM" id="MobiDB-lite"/>
    </source>
</evidence>
<dbReference type="PROSITE" id="PS50888">
    <property type="entry name" value="BHLH"/>
    <property type="match status" value="1"/>
</dbReference>
<evidence type="ECO:0000256" key="2">
    <source>
        <dbReference type="ARBA" id="ARBA00023163"/>
    </source>
</evidence>
<gene>
    <name evidence="5" type="ORF">R1flu_010236</name>
</gene>
<comment type="caution">
    <text evidence="5">The sequence shown here is derived from an EMBL/GenBank/DDBJ whole genome shotgun (WGS) entry which is preliminary data.</text>
</comment>
<dbReference type="InterPro" id="IPR011598">
    <property type="entry name" value="bHLH_dom"/>
</dbReference>
<name>A0ABD1Z6X3_9MARC</name>
<dbReference type="Proteomes" id="UP001605036">
    <property type="component" value="Unassembled WGS sequence"/>
</dbReference>
<dbReference type="PANTHER" id="PTHR36066:SF2">
    <property type="entry name" value="TRANSCRIPTION FACTOR BHLH145"/>
    <property type="match status" value="1"/>
</dbReference>
<dbReference type="SMART" id="SM00353">
    <property type="entry name" value="HLH"/>
    <property type="match status" value="1"/>
</dbReference>
<dbReference type="Gene3D" id="4.10.280.10">
    <property type="entry name" value="Helix-loop-helix DNA-binding domain"/>
    <property type="match status" value="1"/>
</dbReference>
<dbReference type="InterPro" id="IPR037546">
    <property type="entry name" value="SAC51-like"/>
</dbReference>
<proteinExistence type="predicted"/>
<evidence type="ECO:0000313" key="5">
    <source>
        <dbReference type="EMBL" id="KAL2642649.1"/>
    </source>
</evidence>
<dbReference type="InterPro" id="IPR036638">
    <property type="entry name" value="HLH_DNA-bd_sf"/>
</dbReference>
<keyword evidence="2" id="KW-0804">Transcription</keyword>
<evidence type="ECO:0000256" key="1">
    <source>
        <dbReference type="ARBA" id="ARBA00023015"/>
    </source>
</evidence>